<dbReference type="AlphaFoldDB" id="A0A7S1FSP9"/>
<sequence length="457" mass="50284">MALPSNNNLAAFVGAGEDGGTKPNQWKYYSVRKGRTVSSCIFLFWQDCKHQIDGFDKAEYAIFTDLLAAAKFAQPPANDARMKERLWTMPPITPKLAPPSTAALVSIPTQKGTVPLPPQTATPEFLRNKLMQHNRARMKAGLKPVKQLPPPVSVLPPKNSGIGFVPAASSKPIAAPVAVHSSTGYGLLGPTSTVNSKVNNCVPPKHNINPSAQPAVNISNLNHVAKPLDVNSMKNAVTTIQTLQQVNRIRKKIGLPPLTSTSNNLPAVVPAGKKRKLPQTQNNNQQRPSKNLLQQEDPLVEKKWQEQYAKLKDYREKNGNCDIAATHELAAWVHAQRYDYLSLIDGNNASRMTTSRLSALNELGFLFGYKTWGERLGELREFRRLHGHLRVPRNHPGLGLFVSYVHDTYWNGTIDATRKQQLQALGFDFGKLKGEGGGVLSNEMTNGGVPERPVILK</sequence>
<accession>A0A7S1FSP9</accession>
<name>A0A7S1FSP9_9STRA</name>
<feature type="compositionally biased region" description="Polar residues" evidence="1">
    <location>
        <begin position="278"/>
        <end position="294"/>
    </location>
</feature>
<dbReference type="Gene3D" id="3.40.970.10">
    <property type="entry name" value="Ribonuclease H1, N-terminal domain"/>
    <property type="match status" value="1"/>
</dbReference>
<dbReference type="Pfam" id="PF03457">
    <property type="entry name" value="HA"/>
    <property type="match status" value="2"/>
</dbReference>
<feature type="domain" description="Helicase-associated" evidence="3">
    <location>
        <begin position="371"/>
        <end position="427"/>
    </location>
</feature>
<feature type="domain" description="Helicase-associated" evidence="3">
    <location>
        <begin position="301"/>
        <end position="365"/>
    </location>
</feature>
<dbReference type="PANTHER" id="PTHR33418">
    <property type="entry name" value="HELICASE-ASSOCIATED"/>
    <property type="match status" value="1"/>
</dbReference>
<feature type="region of interest" description="Disordered" evidence="1">
    <location>
        <begin position="273"/>
        <end position="298"/>
    </location>
</feature>
<organism evidence="4">
    <name type="scientific">Corethron hystrix</name>
    <dbReference type="NCBI Taxonomy" id="216773"/>
    <lineage>
        <taxon>Eukaryota</taxon>
        <taxon>Sar</taxon>
        <taxon>Stramenopiles</taxon>
        <taxon>Ochrophyta</taxon>
        <taxon>Bacillariophyta</taxon>
        <taxon>Coscinodiscophyceae</taxon>
        <taxon>Corethrophycidae</taxon>
        <taxon>Corethrales</taxon>
        <taxon>Corethraceae</taxon>
        <taxon>Corethron</taxon>
    </lineage>
</organism>
<feature type="domain" description="Ribonuclease H1 N-terminal" evidence="2">
    <location>
        <begin position="27"/>
        <end position="72"/>
    </location>
</feature>
<dbReference type="Gene3D" id="6.10.140.530">
    <property type="match status" value="2"/>
</dbReference>
<dbReference type="SUPFAM" id="SSF55658">
    <property type="entry name" value="L9 N-domain-like"/>
    <property type="match status" value="1"/>
</dbReference>
<evidence type="ECO:0000256" key="1">
    <source>
        <dbReference type="SAM" id="MobiDB-lite"/>
    </source>
</evidence>
<dbReference type="InterPro" id="IPR005114">
    <property type="entry name" value="Helicase_assoc"/>
</dbReference>
<dbReference type="PANTHER" id="PTHR33418:SF1">
    <property type="entry name" value="HELICASE-ASSOCIATED DOMAIN-CONTAINING PROTEIN"/>
    <property type="match status" value="1"/>
</dbReference>
<dbReference type="InterPro" id="IPR009027">
    <property type="entry name" value="Ribosomal_bL9/RNase_H1_N"/>
</dbReference>
<dbReference type="InterPro" id="IPR037056">
    <property type="entry name" value="RNase_H1_N_sf"/>
</dbReference>
<dbReference type="EMBL" id="HBFR01017349">
    <property type="protein sequence ID" value="CAD8885461.1"/>
    <property type="molecule type" value="Transcribed_RNA"/>
</dbReference>
<protein>
    <recommendedName>
        <fullName evidence="5">Helicase-associated domain-containing protein</fullName>
    </recommendedName>
</protein>
<proteinExistence type="predicted"/>
<evidence type="ECO:0008006" key="5">
    <source>
        <dbReference type="Google" id="ProtNLM"/>
    </source>
</evidence>
<evidence type="ECO:0000259" key="2">
    <source>
        <dbReference type="Pfam" id="PF01693"/>
    </source>
</evidence>
<dbReference type="InterPro" id="IPR011320">
    <property type="entry name" value="RNase_H1_N"/>
</dbReference>
<dbReference type="Pfam" id="PF01693">
    <property type="entry name" value="Cauli_VI"/>
    <property type="match status" value="1"/>
</dbReference>
<evidence type="ECO:0000259" key="3">
    <source>
        <dbReference type="Pfam" id="PF03457"/>
    </source>
</evidence>
<reference evidence="4" key="1">
    <citation type="submission" date="2021-01" db="EMBL/GenBank/DDBJ databases">
        <authorList>
            <person name="Corre E."/>
            <person name="Pelletier E."/>
            <person name="Niang G."/>
            <person name="Scheremetjew M."/>
            <person name="Finn R."/>
            <person name="Kale V."/>
            <person name="Holt S."/>
            <person name="Cochrane G."/>
            <person name="Meng A."/>
            <person name="Brown T."/>
            <person name="Cohen L."/>
        </authorList>
    </citation>
    <scope>NUCLEOTIDE SEQUENCE</scope>
    <source>
        <strain evidence="4">308</strain>
    </source>
</reference>
<gene>
    <name evidence="4" type="ORF">CHYS00102_LOCUS12658</name>
</gene>
<evidence type="ECO:0000313" key="4">
    <source>
        <dbReference type="EMBL" id="CAD8885461.1"/>
    </source>
</evidence>